<accession>A0AAQ4FHS5</accession>
<keyword evidence="1" id="KW-0732">Signal</keyword>
<protein>
    <recommendedName>
        <fullName evidence="4">Secreted protein</fullName>
    </recommendedName>
</protein>
<name>A0AAQ4FHS5_AMBAM</name>
<proteinExistence type="predicted"/>
<evidence type="ECO:0000313" key="2">
    <source>
        <dbReference type="EMBL" id="KAK8786261.1"/>
    </source>
</evidence>
<keyword evidence="3" id="KW-1185">Reference proteome</keyword>
<evidence type="ECO:0000256" key="1">
    <source>
        <dbReference type="SAM" id="SignalP"/>
    </source>
</evidence>
<dbReference type="AlphaFoldDB" id="A0AAQ4FHS5"/>
<evidence type="ECO:0008006" key="4">
    <source>
        <dbReference type="Google" id="ProtNLM"/>
    </source>
</evidence>
<feature type="chain" id="PRO_5042858752" description="Secreted protein" evidence="1">
    <location>
        <begin position="36"/>
        <end position="111"/>
    </location>
</feature>
<evidence type="ECO:0000313" key="3">
    <source>
        <dbReference type="Proteomes" id="UP001321473"/>
    </source>
</evidence>
<sequence>MIGNRESCCNFIRYFSAAMKLLAFGVLMCAFLAEAAEDPACPALFCQLDAKVGCYLTADQCRCFCVTDEEPCFYLRDKFSPECHAPDGLHCSAEFGSCKCRCGPPPPLNSH</sequence>
<dbReference type="EMBL" id="JARKHS020002845">
    <property type="protein sequence ID" value="KAK8786261.1"/>
    <property type="molecule type" value="Genomic_DNA"/>
</dbReference>
<reference evidence="2 3" key="1">
    <citation type="journal article" date="2023" name="Arcadia Sci">
        <title>De novo assembly of a long-read Amblyomma americanum tick genome.</title>
        <authorList>
            <person name="Chou S."/>
            <person name="Poskanzer K.E."/>
            <person name="Rollins M."/>
            <person name="Thuy-Boun P.S."/>
        </authorList>
    </citation>
    <scope>NUCLEOTIDE SEQUENCE [LARGE SCALE GENOMIC DNA]</scope>
    <source>
        <strain evidence="2">F_SG_1</strain>
        <tissue evidence="2">Salivary glands</tissue>
    </source>
</reference>
<gene>
    <name evidence="2" type="ORF">V5799_023961</name>
</gene>
<feature type="signal peptide" evidence="1">
    <location>
        <begin position="1"/>
        <end position="35"/>
    </location>
</feature>
<organism evidence="2 3">
    <name type="scientific">Amblyomma americanum</name>
    <name type="common">Lone star tick</name>
    <dbReference type="NCBI Taxonomy" id="6943"/>
    <lineage>
        <taxon>Eukaryota</taxon>
        <taxon>Metazoa</taxon>
        <taxon>Ecdysozoa</taxon>
        <taxon>Arthropoda</taxon>
        <taxon>Chelicerata</taxon>
        <taxon>Arachnida</taxon>
        <taxon>Acari</taxon>
        <taxon>Parasitiformes</taxon>
        <taxon>Ixodida</taxon>
        <taxon>Ixodoidea</taxon>
        <taxon>Ixodidae</taxon>
        <taxon>Amblyomminae</taxon>
        <taxon>Amblyomma</taxon>
    </lineage>
</organism>
<comment type="caution">
    <text evidence="2">The sequence shown here is derived from an EMBL/GenBank/DDBJ whole genome shotgun (WGS) entry which is preliminary data.</text>
</comment>
<dbReference type="Proteomes" id="UP001321473">
    <property type="component" value="Unassembled WGS sequence"/>
</dbReference>